<dbReference type="InterPro" id="IPR014729">
    <property type="entry name" value="Rossmann-like_a/b/a_fold"/>
</dbReference>
<evidence type="ECO:0000259" key="15">
    <source>
        <dbReference type="PROSITE" id="PS50109"/>
    </source>
</evidence>
<evidence type="ECO:0000256" key="4">
    <source>
        <dbReference type="ARBA" id="ARBA00012438"/>
    </source>
</evidence>
<feature type="transmembrane region" description="Helical" evidence="14">
    <location>
        <begin position="415"/>
        <end position="444"/>
    </location>
</feature>
<dbReference type="InterPro" id="IPR036890">
    <property type="entry name" value="HATPase_C_sf"/>
</dbReference>
<evidence type="ECO:0000256" key="8">
    <source>
        <dbReference type="ARBA" id="ARBA00022741"/>
    </source>
</evidence>
<evidence type="ECO:0000256" key="6">
    <source>
        <dbReference type="ARBA" id="ARBA00022679"/>
    </source>
</evidence>
<dbReference type="EC" id="2.7.13.3" evidence="4"/>
<dbReference type="InterPro" id="IPR052023">
    <property type="entry name" value="Histidine_kinase_KdpD"/>
</dbReference>
<dbReference type="SMART" id="SM00388">
    <property type="entry name" value="HisKA"/>
    <property type="match status" value="1"/>
</dbReference>
<organism evidence="16 17">
    <name type="scientific">Tsukamurella spumae</name>
    <dbReference type="NCBI Taxonomy" id="44753"/>
    <lineage>
        <taxon>Bacteria</taxon>
        <taxon>Bacillati</taxon>
        <taxon>Actinomycetota</taxon>
        <taxon>Actinomycetes</taxon>
        <taxon>Mycobacteriales</taxon>
        <taxon>Tsukamurellaceae</taxon>
        <taxon>Tsukamurella</taxon>
    </lineage>
</organism>
<evidence type="ECO:0000256" key="1">
    <source>
        <dbReference type="ARBA" id="ARBA00000085"/>
    </source>
</evidence>
<keyword evidence="9 16" id="KW-0418">Kinase</keyword>
<protein>
    <recommendedName>
        <fullName evidence="4">histidine kinase</fullName>
        <ecNumber evidence="4">2.7.13.3</ecNumber>
    </recommendedName>
</protein>
<comment type="caution">
    <text evidence="16">The sequence shown here is derived from an EMBL/GenBank/DDBJ whole genome shotgun (WGS) entry which is preliminary data.</text>
</comment>
<feature type="transmembrane region" description="Helical" evidence="14">
    <location>
        <begin position="464"/>
        <end position="485"/>
    </location>
</feature>
<dbReference type="CDD" id="cd00075">
    <property type="entry name" value="HATPase"/>
    <property type="match status" value="1"/>
</dbReference>
<dbReference type="PROSITE" id="PS50109">
    <property type="entry name" value="HIS_KIN"/>
    <property type="match status" value="1"/>
</dbReference>
<comment type="catalytic activity">
    <reaction evidence="1">
        <text>ATP + protein L-histidine = ADP + protein N-phospho-L-histidine.</text>
        <dbReference type="EC" id="2.7.13.3"/>
    </reaction>
</comment>
<dbReference type="Pfam" id="PF02702">
    <property type="entry name" value="KdpD"/>
    <property type="match status" value="1"/>
</dbReference>
<dbReference type="Gene3D" id="3.40.50.620">
    <property type="entry name" value="HUPs"/>
    <property type="match status" value="1"/>
</dbReference>
<evidence type="ECO:0000256" key="5">
    <source>
        <dbReference type="ARBA" id="ARBA00022553"/>
    </source>
</evidence>
<comment type="subcellular location">
    <subcellularLocation>
        <location evidence="3">Cell membrane</location>
    </subcellularLocation>
    <subcellularLocation>
        <location evidence="2">Membrane</location>
        <topology evidence="2">Multi-pass membrane protein</topology>
    </subcellularLocation>
</comment>
<dbReference type="InterPro" id="IPR025201">
    <property type="entry name" value="KdpD_TM"/>
</dbReference>
<dbReference type="EMBL" id="JAAXOQ010000003">
    <property type="protein sequence ID" value="NKY17391.1"/>
    <property type="molecule type" value="Genomic_DNA"/>
</dbReference>
<keyword evidence="13 14" id="KW-0472">Membrane</keyword>
<dbReference type="InterPro" id="IPR004358">
    <property type="entry name" value="Sig_transdc_His_kin-like_C"/>
</dbReference>
<feature type="domain" description="Histidine kinase" evidence="15">
    <location>
        <begin position="629"/>
        <end position="847"/>
    </location>
</feature>
<dbReference type="InterPro" id="IPR006016">
    <property type="entry name" value="UspA"/>
</dbReference>
<dbReference type="Proteomes" id="UP000582646">
    <property type="component" value="Unassembled WGS sequence"/>
</dbReference>
<dbReference type="RefSeq" id="WP_168544500.1">
    <property type="nucleotide sequence ID" value="NZ_BAAAKS010000002.1"/>
</dbReference>
<dbReference type="Gene3D" id="1.10.287.130">
    <property type="match status" value="1"/>
</dbReference>
<dbReference type="InterPro" id="IPR003661">
    <property type="entry name" value="HisK_dim/P_dom"/>
</dbReference>
<dbReference type="InterPro" id="IPR003594">
    <property type="entry name" value="HATPase_dom"/>
</dbReference>
<dbReference type="Pfam" id="PF00582">
    <property type="entry name" value="Usp"/>
    <property type="match status" value="1"/>
</dbReference>
<dbReference type="FunFam" id="1.10.287.130:FF:000021">
    <property type="entry name" value="Sensor histidine kinase KdpD"/>
    <property type="match status" value="1"/>
</dbReference>
<dbReference type="Pfam" id="PF13493">
    <property type="entry name" value="DUF4118"/>
    <property type="match status" value="1"/>
</dbReference>
<gene>
    <name evidence="16" type="ORF">HF999_03230</name>
</gene>
<dbReference type="InterPro" id="IPR005467">
    <property type="entry name" value="His_kinase_dom"/>
</dbReference>
<dbReference type="SMART" id="SM00387">
    <property type="entry name" value="HATPase_c"/>
    <property type="match status" value="1"/>
</dbReference>
<keyword evidence="6" id="KW-0808">Transferase</keyword>
<dbReference type="GO" id="GO:0005737">
    <property type="term" value="C:cytoplasm"/>
    <property type="evidence" value="ECO:0007669"/>
    <property type="project" value="UniProtKB-ARBA"/>
</dbReference>
<feature type="transmembrane region" description="Helical" evidence="14">
    <location>
        <begin position="385"/>
        <end position="403"/>
    </location>
</feature>
<dbReference type="Gene3D" id="3.40.50.300">
    <property type="entry name" value="P-loop containing nucleotide triphosphate hydrolases"/>
    <property type="match status" value="1"/>
</dbReference>
<keyword evidence="7 14" id="KW-0812">Transmembrane</keyword>
<dbReference type="Gene3D" id="3.30.565.10">
    <property type="entry name" value="Histidine kinase-like ATPase, C-terminal domain"/>
    <property type="match status" value="1"/>
</dbReference>
<accession>A0A846WWV9</accession>
<dbReference type="Pfam" id="PF00512">
    <property type="entry name" value="HisKA"/>
    <property type="match status" value="1"/>
</dbReference>
<evidence type="ECO:0000256" key="2">
    <source>
        <dbReference type="ARBA" id="ARBA00004141"/>
    </source>
</evidence>
<dbReference type="InterPro" id="IPR036097">
    <property type="entry name" value="HisK_dim/P_sf"/>
</dbReference>
<dbReference type="InterPro" id="IPR027417">
    <property type="entry name" value="P-loop_NTPase"/>
</dbReference>
<dbReference type="InterPro" id="IPR038318">
    <property type="entry name" value="KdpD_sf"/>
</dbReference>
<dbReference type="PRINTS" id="PR00344">
    <property type="entry name" value="BCTRLSENSOR"/>
</dbReference>
<dbReference type="Gene3D" id="1.20.120.620">
    <property type="entry name" value="Backbone structure of the membrane domain of e. Coli histidine kinase receptor kdpd"/>
    <property type="match status" value="1"/>
</dbReference>
<name>A0A846WWV9_9ACTN</name>
<keyword evidence="11 14" id="KW-1133">Transmembrane helix</keyword>
<evidence type="ECO:0000256" key="14">
    <source>
        <dbReference type="SAM" id="Phobius"/>
    </source>
</evidence>
<dbReference type="PANTHER" id="PTHR45569">
    <property type="entry name" value="SENSOR PROTEIN KDPD"/>
    <property type="match status" value="1"/>
</dbReference>
<evidence type="ECO:0000313" key="16">
    <source>
        <dbReference type="EMBL" id="NKY17391.1"/>
    </source>
</evidence>
<keyword evidence="8" id="KW-0547">Nucleotide-binding</keyword>
<dbReference type="FunFam" id="3.40.50.300:FF:000483">
    <property type="entry name" value="Sensor histidine kinase KdpD"/>
    <property type="match status" value="1"/>
</dbReference>
<evidence type="ECO:0000256" key="9">
    <source>
        <dbReference type="ARBA" id="ARBA00022777"/>
    </source>
</evidence>
<dbReference type="GO" id="GO:0005886">
    <property type="term" value="C:plasma membrane"/>
    <property type="evidence" value="ECO:0007669"/>
    <property type="project" value="UniProtKB-SubCell"/>
</dbReference>
<evidence type="ECO:0000256" key="11">
    <source>
        <dbReference type="ARBA" id="ARBA00022989"/>
    </source>
</evidence>
<keyword evidence="5" id="KW-0597">Phosphoprotein</keyword>
<dbReference type="SUPFAM" id="SSF52402">
    <property type="entry name" value="Adenine nucleotide alpha hydrolases-like"/>
    <property type="match status" value="1"/>
</dbReference>
<keyword evidence="17" id="KW-1185">Reference proteome</keyword>
<dbReference type="AlphaFoldDB" id="A0A846WWV9"/>
<keyword evidence="10" id="KW-0067">ATP-binding</keyword>
<evidence type="ECO:0000313" key="17">
    <source>
        <dbReference type="Proteomes" id="UP000582646"/>
    </source>
</evidence>
<reference evidence="16 17" key="1">
    <citation type="submission" date="2020-04" db="EMBL/GenBank/DDBJ databases">
        <title>MicrobeNet Type strains.</title>
        <authorList>
            <person name="Nicholson A.C."/>
        </authorList>
    </citation>
    <scope>NUCLEOTIDE SEQUENCE [LARGE SCALE GENOMIC DNA]</scope>
    <source>
        <strain evidence="16 17">DSM 44113</strain>
    </source>
</reference>
<dbReference type="Pfam" id="PF02518">
    <property type="entry name" value="HATPase_c"/>
    <property type="match status" value="1"/>
</dbReference>
<dbReference type="SUPFAM" id="SSF47384">
    <property type="entry name" value="Homodimeric domain of signal transducing histidine kinase"/>
    <property type="match status" value="1"/>
</dbReference>
<dbReference type="PANTHER" id="PTHR45569:SF1">
    <property type="entry name" value="SENSOR PROTEIN KDPD"/>
    <property type="match status" value="1"/>
</dbReference>
<evidence type="ECO:0000256" key="7">
    <source>
        <dbReference type="ARBA" id="ARBA00022692"/>
    </source>
</evidence>
<evidence type="ECO:0000256" key="13">
    <source>
        <dbReference type="ARBA" id="ARBA00023136"/>
    </source>
</evidence>
<evidence type="ECO:0000256" key="10">
    <source>
        <dbReference type="ARBA" id="ARBA00022840"/>
    </source>
</evidence>
<keyword evidence="12" id="KW-0902">Two-component regulatory system</keyword>
<sequence>MPKGQLRVYLGAAPGVGKTYAMLTEGVRRASRGTSVVVGYVETHGRPQTEAQVQGLQVIPRRKVEYRGAVLEEMDVDAVIAAHPTVVLVDELAHTNAPGSKNEKRWQDIAELLDAGITVITTVNIQHLESLGDVVESITGVRQRETIPDTVVRRAEQVQLVDMTPEALRRRMAHGNIYHPSKVDAALSHFFRIGNLTALRELALLWLADRVDERLEQYRSEQGISAAWPTRDRTVVALTGGPEGGTLLRRAARIAAKGAGGELRAVYVARSDGLSGASPAALTKLRQLTESLGGTFQIVTGDDVAAAILQYATSVNASRIVLGKSRHRALTSMVRWPVSDAVIEGSGDIDVQVVTHERAAGARRRRLLPRVDGPEPVLLGARRTIAGWVLAIAGPVVLTALLAQTRHWHSLPTELMLFLMLTVAVALVGGLRPAVPAAIIGSLLLNYYFAPPLYTFTVSSGENVFAVAMFVLTAIAVASVVSIAARQTARAARARAEADVLSGLADTLLAAGTEGRAELPALLDEAIATFGLRGASLLRRDDAESPWQLVAGRRESPPTPDAGTDAALVGGTVALVVAGAPLSASEHGLLVAFAAHAAARLDREALTAEALQARSLAEGNRARTALLSAVSHDLRTPLAGIKAAVSSLRLGDVEWSDEDEAELLATIEESADRLDSLVGNLLDMSRLQSDSLTLLTREVGIEEVLPAIWTALPDADLAFEFAGDDATPPPTALADPGLLERVLANLVENAVRHSGDTTVTVGVSGVHTPDGDRLQVHVRDHGPGVPQEQREAMFAPFQRMGDAPAGNGVGLGLAVARGLTEAMGGTLTAEDTPGGGLTMIVDLPAAQPVSSDEVIS</sequence>
<dbReference type="CDD" id="cd00082">
    <property type="entry name" value="HisKA"/>
    <property type="match status" value="1"/>
</dbReference>
<dbReference type="GO" id="GO:0005524">
    <property type="term" value="F:ATP binding"/>
    <property type="evidence" value="ECO:0007669"/>
    <property type="project" value="UniProtKB-KW"/>
</dbReference>
<dbReference type="GO" id="GO:0000155">
    <property type="term" value="F:phosphorelay sensor kinase activity"/>
    <property type="evidence" value="ECO:0007669"/>
    <property type="project" value="InterPro"/>
</dbReference>
<evidence type="ECO:0000256" key="12">
    <source>
        <dbReference type="ARBA" id="ARBA00023012"/>
    </source>
</evidence>
<dbReference type="SUPFAM" id="SSF55874">
    <property type="entry name" value="ATPase domain of HSP90 chaperone/DNA topoisomerase II/histidine kinase"/>
    <property type="match status" value="1"/>
</dbReference>
<dbReference type="InterPro" id="IPR003852">
    <property type="entry name" value="Sig_transdc_His_kinase_KdpD_N"/>
</dbReference>
<evidence type="ECO:0000256" key="3">
    <source>
        <dbReference type="ARBA" id="ARBA00004236"/>
    </source>
</evidence>
<proteinExistence type="predicted"/>